<dbReference type="Pfam" id="PF00400">
    <property type="entry name" value="WD40"/>
    <property type="match status" value="2"/>
</dbReference>
<feature type="repeat" description="WD" evidence="6">
    <location>
        <begin position="529"/>
        <end position="570"/>
    </location>
</feature>
<evidence type="ECO:0000256" key="5">
    <source>
        <dbReference type="ARBA" id="ARBA00026184"/>
    </source>
</evidence>
<keyword evidence="9" id="KW-1185">Reference proteome</keyword>
<dbReference type="SUPFAM" id="SSF47473">
    <property type="entry name" value="EF-hand"/>
    <property type="match status" value="1"/>
</dbReference>
<dbReference type="PROSITE" id="PS00678">
    <property type="entry name" value="WD_REPEATS_1"/>
    <property type="match status" value="1"/>
</dbReference>
<dbReference type="GO" id="GO:0005509">
    <property type="term" value="F:calcium ion binding"/>
    <property type="evidence" value="ECO:0007669"/>
    <property type="project" value="InterPro"/>
</dbReference>
<dbReference type="PROSITE" id="PS00018">
    <property type="entry name" value="EF_HAND_1"/>
    <property type="match status" value="2"/>
</dbReference>
<dbReference type="EMBL" id="JADGJW010000298">
    <property type="protein sequence ID" value="KAJ3220488.1"/>
    <property type="molecule type" value="Genomic_DNA"/>
</dbReference>
<proteinExistence type="predicted"/>
<evidence type="ECO:0000313" key="9">
    <source>
        <dbReference type="Proteomes" id="UP001211065"/>
    </source>
</evidence>
<gene>
    <name evidence="8" type="primary">SMU1</name>
    <name evidence="8" type="ORF">HK099_004261</name>
</gene>
<dbReference type="Gene3D" id="2.130.10.10">
    <property type="entry name" value="YVTN repeat-like/Quinoprotein amine dehydrogenase"/>
    <property type="match status" value="1"/>
</dbReference>
<dbReference type="GO" id="GO:0000398">
    <property type="term" value="P:mRNA splicing, via spliceosome"/>
    <property type="evidence" value="ECO:0007669"/>
    <property type="project" value="InterPro"/>
</dbReference>
<keyword evidence="8" id="KW-0418">Kinase</keyword>
<dbReference type="InterPro" id="IPR011992">
    <property type="entry name" value="EF-hand-dom_pair"/>
</dbReference>
<evidence type="ECO:0000313" key="8">
    <source>
        <dbReference type="EMBL" id="KAJ3220488.1"/>
    </source>
</evidence>
<dbReference type="FunFam" id="1.10.238.10:FF:000178">
    <property type="entry name" value="Calmodulin-2 A"/>
    <property type="match status" value="1"/>
</dbReference>
<dbReference type="SMART" id="SM00320">
    <property type="entry name" value="WD40"/>
    <property type="match status" value="3"/>
</dbReference>
<feature type="domain" description="EF-hand" evidence="7">
    <location>
        <begin position="107"/>
        <end position="142"/>
    </location>
</feature>
<evidence type="ECO:0000256" key="3">
    <source>
        <dbReference type="ARBA" id="ARBA00022737"/>
    </source>
</evidence>
<dbReference type="InterPro" id="IPR036322">
    <property type="entry name" value="WD40_repeat_dom_sf"/>
</dbReference>
<comment type="caution">
    <text evidence="8">The sequence shown here is derived from an EMBL/GenBank/DDBJ whole genome shotgun (WGS) entry which is preliminary data.</text>
</comment>
<protein>
    <recommendedName>
        <fullName evidence="5">WD40 repeat-containing protein SMU1</fullName>
    </recommendedName>
</protein>
<dbReference type="CDD" id="cd00200">
    <property type="entry name" value="WD40"/>
    <property type="match status" value="1"/>
</dbReference>
<dbReference type="Pfam" id="PF13499">
    <property type="entry name" value="EF-hand_7"/>
    <property type="match status" value="1"/>
</dbReference>
<dbReference type="PROSITE" id="PS50294">
    <property type="entry name" value="WD_REPEATS_REGION"/>
    <property type="match status" value="1"/>
</dbReference>
<evidence type="ECO:0000256" key="6">
    <source>
        <dbReference type="PROSITE-ProRule" id="PRU00221"/>
    </source>
</evidence>
<dbReference type="InterPro" id="IPR045184">
    <property type="entry name" value="SMU1"/>
</dbReference>
<dbReference type="InterPro" id="IPR015943">
    <property type="entry name" value="WD40/YVTN_repeat-like_dom_sf"/>
</dbReference>
<evidence type="ECO:0000259" key="7">
    <source>
        <dbReference type="PROSITE" id="PS50222"/>
    </source>
</evidence>
<feature type="domain" description="EF-hand" evidence="7">
    <location>
        <begin position="216"/>
        <end position="251"/>
    </location>
</feature>
<reference evidence="8" key="1">
    <citation type="submission" date="2020-05" db="EMBL/GenBank/DDBJ databases">
        <title>Phylogenomic resolution of chytrid fungi.</title>
        <authorList>
            <person name="Stajich J.E."/>
            <person name="Amses K."/>
            <person name="Simmons R."/>
            <person name="Seto K."/>
            <person name="Myers J."/>
            <person name="Bonds A."/>
            <person name="Quandt C.A."/>
            <person name="Barry K."/>
            <person name="Liu P."/>
            <person name="Grigoriev I."/>
            <person name="Longcore J.E."/>
            <person name="James T.Y."/>
        </authorList>
    </citation>
    <scope>NUCLEOTIDE SEQUENCE</scope>
    <source>
        <strain evidence="8">JEL0476</strain>
    </source>
</reference>
<feature type="repeat" description="WD" evidence="6">
    <location>
        <begin position="459"/>
        <end position="481"/>
    </location>
</feature>
<keyword evidence="3" id="KW-0677">Repeat</keyword>
<keyword evidence="8" id="KW-0808">Transferase</keyword>
<dbReference type="SUPFAM" id="SSF50978">
    <property type="entry name" value="WD40 repeat-like"/>
    <property type="match status" value="1"/>
</dbReference>
<dbReference type="PANTHER" id="PTHR22848">
    <property type="entry name" value="WD40 REPEAT PROTEIN"/>
    <property type="match status" value="1"/>
</dbReference>
<keyword evidence="2 6" id="KW-0853">WD repeat</keyword>
<accession>A0AAD5U0V3</accession>
<dbReference type="InterPro" id="IPR002048">
    <property type="entry name" value="EF_hand_dom"/>
</dbReference>
<sequence>MMDQRRQRNSKTNRTQLDPISLVKETLPTIPKQTNFQQNPIIKVEKVNEQSNVNRKLVSPQTGTSQQLYSKKSLKGLIHRKQKLQVTEPLPFPLFLAGEAGIPLTPEQEKMILDAFSLFDADGSGSISCKEWRVAMKSLGFQVSKEEAKKMMDAVDVDGSGSIEYPEFALLIKEKIRDRFVKEEMIKCYSLFDIHGKGGITAKDIRRVVAELNENIMDNEINDMIEEADKDADGVVKENNLNESLKALEKETKVKLNSLDYTTSKQLSNSILEGNFSQTLKILKSLNLPQENLISLFDLIFCELLLEKEFLPAKNFFLNAQVFEKMRLIDPNRYLVLNQFLTERNEFDEKLAFKNVGKIKLRKIVEKEISSKLTVVDQNRLLTLLNQSLKFQEINSVFDQDTATESYFDLFQGIKVDGTSANKFLVEKIDRIPKTPLNKIKFPKSSFCESGIFFGSKNFVTGTADGFIEIWDFATGKQDMTFPFQKEENIMMMDDSVLTLNLSKDSTLLASGVVTVWRINSGIIFKTFKTAHQQGVTSLCFNHDGTSLISSSFDLTIKLHGLKSGKTLKEFRGHTSFVNTCFFSHCKTKIVSGSSDGTVKIWDLKSNVCIKTLTIHEGNLSNTISPTVFKLVEHKFENQYCFFVFNNSNFIHLVDFNGNIIKFYELKKAGNLNFVQFSPKKSILYFFCDPKEEENKRKTGEEDVKNGFGRSEVGEVGKDGEIYLNTFEFETEYYDLIPVNHGGTTGNVVGFSASDRGNYLGIFFDNGNLNFFKD</sequence>
<dbReference type="Gene3D" id="1.10.238.10">
    <property type="entry name" value="EF-hand"/>
    <property type="match status" value="1"/>
</dbReference>
<keyword evidence="4" id="KW-0106">Calcium</keyword>
<comment type="subcellular location">
    <subcellularLocation>
        <location evidence="1">Nucleus speckle</location>
    </subcellularLocation>
</comment>
<dbReference type="InterPro" id="IPR001680">
    <property type="entry name" value="WD40_rpt"/>
</dbReference>
<dbReference type="CDD" id="cd00051">
    <property type="entry name" value="EFh"/>
    <property type="match status" value="1"/>
</dbReference>
<dbReference type="AlphaFoldDB" id="A0AAD5U0V3"/>
<dbReference type="GO" id="GO:0016607">
    <property type="term" value="C:nuclear speck"/>
    <property type="evidence" value="ECO:0007669"/>
    <property type="project" value="UniProtKB-SubCell"/>
</dbReference>
<dbReference type="InterPro" id="IPR018247">
    <property type="entry name" value="EF_Hand_1_Ca_BS"/>
</dbReference>
<feature type="domain" description="EF-hand" evidence="7">
    <location>
        <begin position="180"/>
        <end position="215"/>
    </location>
</feature>
<name>A0AAD5U0V3_9FUNG</name>
<dbReference type="InterPro" id="IPR019775">
    <property type="entry name" value="WD40_repeat_CS"/>
</dbReference>
<dbReference type="SMART" id="SM00054">
    <property type="entry name" value="EFh"/>
    <property type="match status" value="3"/>
</dbReference>
<feature type="repeat" description="WD" evidence="6">
    <location>
        <begin position="571"/>
        <end position="612"/>
    </location>
</feature>
<dbReference type="PROSITE" id="PS50082">
    <property type="entry name" value="WD_REPEATS_2"/>
    <property type="match status" value="3"/>
</dbReference>
<dbReference type="PROSITE" id="PS50222">
    <property type="entry name" value="EF_HAND_2"/>
    <property type="match status" value="4"/>
</dbReference>
<feature type="domain" description="EF-hand" evidence="7">
    <location>
        <begin position="143"/>
        <end position="178"/>
    </location>
</feature>
<dbReference type="Proteomes" id="UP001211065">
    <property type="component" value="Unassembled WGS sequence"/>
</dbReference>
<evidence type="ECO:0000256" key="4">
    <source>
        <dbReference type="ARBA" id="ARBA00022837"/>
    </source>
</evidence>
<evidence type="ECO:0000256" key="1">
    <source>
        <dbReference type="ARBA" id="ARBA00004324"/>
    </source>
</evidence>
<organism evidence="8 9">
    <name type="scientific">Clydaea vesicula</name>
    <dbReference type="NCBI Taxonomy" id="447962"/>
    <lineage>
        <taxon>Eukaryota</taxon>
        <taxon>Fungi</taxon>
        <taxon>Fungi incertae sedis</taxon>
        <taxon>Chytridiomycota</taxon>
        <taxon>Chytridiomycota incertae sedis</taxon>
        <taxon>Chytridiomycetes</taxon>
        <taxon>Lobulomycetales</taxon>
        <taxon>Lobulomycetaceae</taxon>
        <taxon>Clydaea</taxon>
    </lineage>
</organism>
<dbReference type="Pfam" id="PF13833">
    <property type="entry name" value="EF-hand_8"/>
    <property type="match status" value="1"/>
</dbReference>
<evidence type="ECO:0000256" key="2">
    <source>
        <dbReference type="ARBA" id="ARBA00022574"/>
    </source>
</evidence>
<dbReference type="GO" id="GO:0016301">
    <property type="term" value="F:kinase activity"/>
    <property type="evidence" value="ECO:0007669"/>
    <property type="project" value="UniProtKB-KW"/>
</dbReference>